<dbReference type="EMBL" id="JOJR01000839">
    <property type="protein sequence ID" value="RCN33980.1"/>
    <property type="molecule type" value="Genomic_DNA"/>
</dbReference>
<accession>A0A368FT62</accession>
<comment type="caution">
    <text evidence="1">The sequence shown here is derived from an EMBL/GenBank/DDBJ whole genome shotgun (WGS) entry which is preliminary data.</text>
</comment>
<protein>
    <submittedName>
        <fullName evidence="1">Uncharacterized protein</fullName>
    </submittedName>
</protein>
<dbReference type="OrthoDB" id="5806136at2759"/>
<keyword evidence="2" id="KW-1185">Reference proteome</keyword>
<dbReference type="Proteomes" id="UP000252519">
    <property type="component" value="Unassembled WGS sequence"/>
</dbReference>
<sequence length="69" mass="7980">MSSCKDDHLNSIFFQTKPHTVECTEEICAPNCPHMEMIMIMIETVPNFLELLEKSDVALYTKVVNKMFL</sequence>
<name>A0A368FT62_ANCCA</name>
<evidence type="ECO:0000313" key="2">
    <source>
        <dbReference type="Proteomes" id="UP000252519"/>
    </source>
</evidence>
<gene>
    <name evidence="1" type="ORF">ANCCAN_20179</name>
</gene>
<organism evidence="1 2">
    <name type="scientific">Ancylostoma caninum</name>
    <name type="common">Dog hookworm</name>
    <dbReference type="NCBI Taxonomy" id="29170"/>
    <lineage>
        <taxon>Eukaryota</taxon>
        <taxon>Metazoa</taxon>
        <taxon>Ecdysozoa</taxon>
        <taxon>Nematoda</taxon>
        <taxon>Chromadorea</taxon>
        <taxon>Rhabditida</taxon>
        <taxon>Rhabditina</taxon>
        <taxon>Rhabditomorpha</taxon>
        <taxon>Strongyloidea</taxon>
        <taxon>Ancylostomatidae</taxon>
        <taxon>Ancylostomatinae</taxon>
        <taxon>Ancylostoma</taxon>
    </lineage>
</organism>
<dbReference type="AlphaFoldDB" id="A0A368FT62"/>
<dbReference type="STRING" id="29170.A0A368FT62"/>
<proteinExistence type="predicted"/>
<evidence type="ECO:0000313" key="1">
    <source>
        <dbReference type="EMBL" id="RCN33980.1"/>
    </source>
</evidence>
<reference evidence="1 2" key="1">
    <citation type="submission" date="2014-10" db="EMBL/GenBank/DDBJ databases">
        <title>Draft genome of the hookworm Ancylostoma caninum.</title>
        <authorList>
            <person name="Mitreva M."/>
        </authorList>
    </citation>
    <scope>NUCLEOTIDE SEQUENCE [LARGE SCALE GENOMIC DNA]</scope>
    <source>
        <strain evidence="1 2">Baltimore</strain>
    </source>
</reference>